<dbReference type="Pfam" id="PF13411">
    <property type="entry name" value="MerR_1"/>
    <property type="match status" value="1"/>
</dbReference>
<keyword evidence="5" id="KW-1185">Reference proteome</keyword>
<dbReference type="InterPro" id="IPR024344">
    <property type="entry name" value="MDMPI_metal-binding"/>
</dbReference>
<evidence type="ECO:0000313" key="4">
    <source>
        <dbReference type="EMBL" id="MDT0459863.1"/>
    </source>
</evidence>
<dbReference type="PANTHER" id="PTHR30204:SF93">
    <property type="entry name" value="HTH MERR-TYPE DOMAIN-CONTAINING PROTEIN"/>
    <property type="match status" value="1"/>
</dbReference>
<dbReference type="CDD" id="cd00592">
    <property type="entry name" value="HTH_MerR-like"/>
    <property type="match status" value="1"/>
</dbReference>
<protein>
    <submittedName>
        <fullName evidence="4">TIGR03086 family metal-binding protein</fullName>
    </submittedName>
</protein>
<dbReference type="InterPro" id="IPR009061">
    <property type="entry name" value="DNA-bd_dom_put_sf"/>
</dbReference>
<accession>A0ABU2TFZ2</accession>
<dbReference type="InterPro" id="IPR000551">
    <property type="entry name" value="MerR-type_HTH_dom"/>
</dbReference>
<dbReference type="NCBIfam" id="TIGR03083">
    <property type="entry name" value="maleylpyruvate isomerase family mycothiol-dependent enzyme"/>
    <property type="match status" value="1"/>
</dbReference>
<comment type="caution">
    <text evidence="4">The sequence shown here is derived from an EMBL/GenBank/DDBJ whole genome shotgun (WGS) entry which is preliminary data.</text>
</comment>
<feature type="domain" description="HTH merR-type" evidence="3">
    <location>
        <begin position="16"/>
        <end position="85"/>
    </location>
</feature>
<dbReference type="SMART" id="SM00422">
    <property type="entry name" value="HTH_MERR"/>
    <property type="match status" value="1"/>
</dbReference>
<evidence type="ECO:0000259" key="3">
    <source>
        <dbReference type="PROSITE" id="PS50937"/>
    </source>
</evidence>
<dbReference type="PANTHER" id="PTHR30204">
    <property type="entry name" value="REDOX-CYCLING DRUG-SENSING TRANSCRIPTIONAL ACTIVATOR SOXR"/>
    <property type="match status" value="1"/>
</dbReference>
<dbReference type="EMBL" id="JAVRFE010000052">
    <property type="protein sequence ID" value="MDT0459863.1"/>
    <property type="molecule type" value="Genomic_DNA"/>
</dbReference>
<evidence type="ECO:0000256" key="1">
    <source>
        <dbReference type="ARBA" id="ARBA00023125"/>
    </source>
</evidence>
<dbReference type="InterPro" id="IPR034660">
    <property type="entry name" value="DinB/YfiT-like"/>
</dbReference>
<dbReference type="Gene3D" id="1.20.120.450">
    <property type="entry name" value="dinb family like domain"/>
    <property type="match status" value="1"/>
</dbReference>
<sequence>MGDPTVDGMYEDGTGLLTIGALARLTGVPVKTIRSWSDQDLLPPAARTPAGYRLYGADAPARLEIVRSLRDLGIGLAAIRSVLHRESTVAETAAQCADALDAQIRTLQLQRAVLRSVAARGSAAEELPTMTELARLSDRERRRIITDFVEDALDGVHAPAYRSGLLAAVPDLPDDPTPEQTDAWTALTALVRGPELRAALRRLAEYSARTGPAAAGDTAPAAQDQAAQEQTAQDQAAQEQAAQEQAAMRVAELMRLRGEEAVTAGVAPDSPAAEPFLAELIAAWLPTQAGTPDPPDGDGPQARGRLLEQLETAAEPAVERYWQLLCTVTGRPAPPRWDRAGTWTAAALRAHPRPYELDRSAFDGTDPDRVMHAYEQVIRDVSALVAAVRPEDLDLPTPCAGWSVRQLLDHMVWENLMAASIAEDAPRTDHTADHLGDDHRAAFAGSARAALAAFTHSGMLRRTYGPYHAPGAMLVQQVVVELLAHGWDLARATGAPTGLAPAVAGDPGGGPPDLRRRAAHRGRLVRPRATRPARRERHGPAGGLPRPRPCRPRPRPGCPRPRPGLTTGPLTPAPPPRGPPAPARQRAG</sequence>
<dbReference type="PRINTS" id="PR00040">
    <property type="entry name" value="HTHMERR"/>
</dbReference>
<dbReference type="InterPro" id="IPR017517">
    <property type="entry name" value="Maleyloyr_isom"/>
</dbReference>
<dbReference type="Pfam" id="PF11716">
    <property type="entry name" value="MDMPI_N"/>
    <property type="match status" value="1"/>
</dbReference>
<reference evidence="4" key="1">
    <citation type="submission" date="2024-05" db="EMBL/GenBank/DDBJ databases">
        <title>30 novel species of actinomycetes from the DSMZ collection.</title>
        <authorList>
            <person name="Nouioui I."/>
        </authorList>
    </citation>
    <scope>NUCLEOTIDE SEQUENCE</scope>
    <source>
        <strain evidence="4">DSM 41527</strain>
    </source>
</reference>
<organism evidence="4 5">
    <name type="scientific">Streptomyces mooreae</name>
    <dbReference type="NCBI Taxonomy" id="3075523"/>
    <lineage>
        <taxon>Bacteria</taxon>
        <taxon>Bacillati</taxon>
        <taxon>Actinomycetota</taxon>
        <taxon>Actinomycetes</taxon>
        <taxon>Kitasatosporales</taxon>
        <taxon>Streptomycetaceae</taxon>
        <taxon>Streptomyces</taxon>
    </lineage>
</organism>
<evidence type="ECO:0000313" key="5">
    <source>
        <dbReference type="Proteomes" id="UP001180551"/>
    </source>
</evidence>
<dbReference type="SUPFAM" id="SSF109854">
    <property type="entry name" value="DinB/YfiT-like putative metalloenzymes"/>
    <property type="match status" value="1"/>
</dbReference>
<name>A0ABU2TFZ2_9ACTN</name>
<dbReference type="NCBIfam" id="TIGR03086">
    <property type="entry name" value="TIGR03086 family metal-binding protein"/>
    <property type="match status" value="1"/>
</dbReference>
<dbReference type="PROSITE" id="PS50937">
    <property type="entry name" value="HTH_MERR_2"/>
    <property type="match status" value="1"/>
</dbReference>
<proteinExistence type="predicted"/>
<feature type="region of interest" description="Disordered" evidence="2">
    <location>
        <begin position="500"/>
        <end position="588"/>
    </location>
</feature>
<dbReference type="SUPFAM" id="SSF46955">
    <property type="entry name" value="Putative DNA-binding domain"/>
    <property type="match status" value="1"/>
</dbReference>
<dbReference type="Proteomes" id="UP001180551">
    <property type="component" value="Unassembled WGS sequence"/>
</dbReference>
<feature type="compositionally biased region" description="Basic residues" evidence="2">
    <location>
        <begin position="517"/>
        <end position="537"/>
    </location>
</feature>
<gene>
    <name evidence="4" type="ORF">RM550_29780</name>
</gene>
<dbReference type="Gene3D" id="1.10.1660.10">
    <property type="match status" value="1"/>
</dbReference>
<feature type="compositionally biased region" description="Pro residues" evidence="2">
    <location>
        <begin position="571"/>
        <end position="582"/>
    </location>
</feature>
<dbReference type="RefSeq" id="WP_311626858.1">
    <property type="nucleotide sequence ID" value="NZ_JAVRFE010000052.1"/>
</dbReference>
<evidence type="ECO:0000256" key="2">
    <source>
        <dbReference type="SAM" id="MobiDB-lite"/>
    </source>
</evidence>
<dbReference type="InterPro" id="IPR017520">
    <property type="entry name" value="CHP03086"/>
</dbReference>
<feature type="region of interest" description="Disordered" evidence="2">
    <location>
        <begin position="211"/>
        <end position="244"/>
    </location>
</feature>
<dbReference type="InterPro" id="IPR047057">
    <property type="entry name" value="MerR_fam"/>
</dbReference>
<keyword evidence="1" id="KW-0238">DNA-binding</keyword>